<reference evidence="1" key="2">
    <citation type="submission" date="2023-02" db="EMBL/GenBank/DDBJ databases">
        <authorList>
            <consortium name="DOE Joint Genome Institute"/>
            <person name="Mondo S.J."/>
            <person name="Chang Y."/>
            <person name="Wang Y."/>
            <person name="Ahrendt S."/>
            <person name="Andreopoulos W."/>
            <person name="Barry K."/>
            <person name="Beard J."/>
            <person name="Benny G.L."/>
            <person name="Blankenship S."/>
            <person name="Bonito G."/>
            <person name="Cuomo C."/>
            <person name="Desiro A."/>
            <person name="Gervers K.A."/>
            <person name="Hundley H."/>
            <person name="Kuo A."/>
            <person name="LaButti K."/>
            <person name="Lang B.F."/>
            <person name="Lipzen A."/>
            <person name="O'Donnell K."/>
            <person name="Pangilinan J."/>
            <person name="Reynolds N."/>
            <person name="Sandor L."/>
            <person name="Smith M.W."/>
            <person name="Tsang A."/>
            <person name="Grigoriev I.V."/>
            <person name="Stajich J.E."/>
            <person name="Spatafora J.W."/>
        </authorList>
    </citation>
    <scope>NUCLEOTIDE SEQUENCE</scope>
    <source>
        <strain evidence="1">RSA 2281</strain>
    </source>
</reference>
<gene>
    <name evidence="1" type="ORF">BDA99DRAFT_449457</name>
</gene>
<feature type="non-terminal residue" evidence="1">
    <location>
        <position position="1"/>
    </location>
</feature>
<sequence length="142" mass="16993">EVKKFQTIKIFGQKYSSASTGSTRGSYIQSLFIREQDNRRTVRINNTRIEAWTGQVHFYFRHNQNNAEHYFAYVRWYHTEARQHFEVEGLEEWRRRFMADDYHCILPIHRIYSQAAIVAYGQQSNPDTAKIVVIPADRRIHI</sequence>
<name>A0AAD5P6P4_9FUNG</name>
<protein>
    <submittedName>
        <fullName evidence="1">Uncharacterized protein</fullName>
    </submittedName>
</protein>
<evidence type="ECO:0000313" key="2">
    <source>
        <dbReference type="Proteomes" id="UP001209540"/>
    </source>
</evidence>
<evidence type="ECO:0000313" key="1">
    <source>
        <dbReference type="EMBL" id="KAI9243033.1"/>
    </source>
</evidence>
<keyword evidence="2" id="KW-1185">Reference proteome</keyword>
<reference evidence="1" key="1">
    <citation type="journal article" date="2022" name="IScience">
        <title>Evolution of zygomycete secretomes and the origins of terrestrial fungal ecologies.</title>
        <authorList>
            <person name="Chang Y."/>
            <person name="Wang Y."/>
            <person name="Mondo S."/>
            <person name="Ahrendt S."/>
            <person name="Andreopoulos W."/>
            <person name="Barry K."/>
            <person name="Beard J."/>
            <person name="Benny G.L."/>
            <person name="Blankenship S."/>
            <person name="Bonito G."/>
            <person name="Cuomo C."/>
            <person name="Desiro A."/>
            <person name="Gervers K.A."/>
            <person name="Hundley H."/>
            <person name="Kuo A."/>
            <person name="LaButti K."/>
            <person name="Lang B.F."/>
            <person name="Lipzen A."/>
            <person name="O'Donnell K."/>
            <person name="Pangilinan J."/>
            <person name="Reynolds N."/>
            <person name="Sandor L."/>
            <person name="Smith M.E."/>
            <person name="Tsang A."/>
            <person name="Grigoriev I.V."/>
            <person name="Stajich J.E."/>
            <person name="Spatafora J.W."/>
        </authorList>
    </citation>
    <scope>NUCLEOTIDE SEQUENCE</scope>
    <source>
        <strain evidence="1">RSA 2281</strain>
    </source>
</reference>
<dbReference type="AlphaFoldDB" id="A0AAD5P6P4"/>
<organism evidence="1 2">
    <name type="scientific">Phascolomyces articulosus</name>
    <dbReference type="NCBI Taxonomy" id="60185"/>
    <lineage>
        <taxon>Eukaryota</taxon>
        <taxon>Fungi</taxon>
        <taxon>Fungi incertae sedis</taxon>
        <taxon>Mucoromycota</taxon>
        <taxon>Mucoromycotina</taxon>
        <taxon>Mucoromycetes</taxon>
        <taxon>Mucorales</taxon>
        <taxon>Lichtheimiaceae</taxon>
        <taxon>Phascolomyces</taxon>
    </lineage>
</organism>
<accession>A0AAD5P6P4</accession>
<proteinExistence type="predicted"/>
<dbReference type="EMBL" id="JAIXMP010000115">
    <property type="protein sequence ID" value="KAI9243033.1"/>
    <property type="molecule type" value="Genomic_DNA"/>
</dbReference>
<dbReference type="Proteomes" id="UP001209540">
    <property type="component" value="Unassembled WGS sequence"/>
</dbReference>
<comment type="caution">
    <text evidence="1">The sequence shown here is derived from an EMBL/GenBank/DDBJ whole genome shotgun (WGS) entry which is preliminary data.</text>
</comment>